<dbReference type="EMBL" id="JAYMYR010000004">
    <property type="protein sequence ID" value="KAK7368998.1"/>
    <property type="molecule type" value="Genomic_DNA"/>
</dbReference>
<dbReference type="Proteomes" id="UP001374584">
    <property type="component" value="Unassembled WGS sequence"/>
</dbReference>
<comment type="caution">
    <text evidence="1">The sequence shown here is derived from an EMBL/GenBank/DDBJ whole genome shotgun (WGS) entry which is preliminary data.</text>
</comment>
<evidence type="ECO:0000313" key="2">
    <source>
        <dbReference type="Proteomes" id="UP001374584"/>
    </source>
</evidence>
<name>A0AAN9NEI4_PHACN</name>
<protein>
    <submittedName>
        <fullName evidence="1">Uncharacterized protein</fullName>
    </submittedName>
</protein>
<organism evidence="1 2">
    <name type="scientific">Phaseolus coccineus</name>
    <name type="common">Scarlet runner bean</name>
    <name type="synonym">Phaseolus multiflorus</name>
    <dbReference type="NCBI Taxonomy" id="3886"/>
    <lineage>
        <taxon>Eukaryota</taxon>
        <taxon>Viridiplantae</taxon>
        <taxon>Streptophyta</taxon>
        <taxon>Embryophyta</taxon>
        <taxon>Tracheophyta</taxon>
        <taxon>Spermatophyta</taxon>
        <taxon>Magnoliopsida</taxon>
        <taxon>eudicotyledons</taxon>
        <taxon>Gunneridae</taxon>
        <taxon>Pentapetalae</taxon>
        <taxon>rosids</taxon>
        <taxon>fabids</taxon>
        <taxon>Fabales</taxon>
        <taxon>Fabaceae</taxon>
        <taxon>Papilionoideae</taxon>
        <taxon>50 kb inversion clade</taxon>
        <taxon>NPAAA clade</taxon>
        <taxon>indigoferoid/millettioid clade</taxon>
        <taxon>Phaseoleae</taxon>
        <taxon>Phaseolus</taxon>
    </lineage>
</organism>
<sequence>MTVVEACVYVTDSTMRRMVVGLDHLHLRYPHLGPFQLPSNAVLVVYPGNAMRPVSQDEMMRQVRCLLAFLWFIYMMQHTQSSNLIEIEN</sequence>
<evidence type="ECO:0000313" key="1">
    <source>
        <dbReference type="EMBL" id="KAK7368998.1"/>
    </source>
</evidence>
<accession>A0AAN9NEI4</accession>
<gene>
    <name evidence="1" type="ORF">VNO80_11032</name>
</gene>
<dbReference type="AlphaFoldDB" id="A0AAN9NEI4"/>
<reference evidence="1 2" key="1">
    <citation type="submission" date="2024-01" db="EMBL/GenBank/DDBJ databases">
        <title>The genomes of 5 underutilized Papilionoideae crops provide insights into root nodulation and disease resistanc.</title>
        <authorList>
            <person name="Jiang F."/>
        </authorList>
    </citation>
    <scope>NUCLEOTIDE SEQUENCE [LARGE SCALE GENOMIC DNA]</scope>
    <source>
        <strain evidence="1">JINMINGXINNONG_FW02</strain>
        <tissue evidence="1">Leaves</tissue>
    </source>
</reference>
<keyword evidence="2" id="KW-1185">Reference proteome</keyword>
<proteinExistence type="predicted"/>